<accession>A0ACA9L652</accession>
<gene>
    <name evidence="1" type="ORF">SCALOS_LOCUS3588</name>
</gene>
<dbReference type="Proteomes" id="UP000789860">
    <property type="component" value="Unassembled WGS sequence"/>
</dbReference>
<proteinExistence type="predicted"/>
<name>A0ACA9L652_9GLOM</name>
<organism evidence="1 2">
    <name type="scientific">Scutellospora calospora</name>
    <dbReference type="NCBI Taxonomy" id="85575"/>
    <lineage>
        <taxon>Eukaryota</taxon>
        <taxon>Fungi</taxon>
        <taxon>Fungi incertae sedis</taxon>
        <taxon>Mucoromycota</taxon>
        <taxon>Glomeromycotina</taxon>
        <taxon>Glomeromycetes</taxon>
        <taxon>Diversisporales</taxon>
        <taxon>Gigasporaceae</taxon>
        <taxon>Scutellospora</taxon>
    </lineage>
</organism>
<evidence type="ECO:0000313" key="2">
    <source>
        <dbReference type="Proteomes" id="UP000789860"/>
    </source>
</evidence>
<protein>
    <submittedName>
        <fullName evidence="1">5763_t:CDS:1</fullName>
    </submittedName>
</protein>
<dbReference type="EMBL" id="CAJVPM010004126">
    <property type="protein sequence ID" value="CAG8509390.1"/>
    <property type="molecule type" value="Genomic_DNA"/>
</dbReference>
<sequence>MINSEIKLTKLLLKNKSHDQSQNDLIGIFRGLSIQLYGTNKKTCQKLTEQIGKNIDRNSTTALFSFGRLGPNSISFSASSEYCFNQRKTILIHVINNNIEYLSQIAYRNTKNLFIKNESNQIINISELLTEWTQNTTGEFIWGKDITNYNVNILGSNYNLEKMWIMKSLDKSFQDLYKHSKKIWNRIYFPLSKWPITINSCRLLYNVKIIQNKIEQIMKSQLANETKSIAMDIYHKNIKFNISINSIRDDLIITTLSGLNIIKLTIMSILYHLLDEKNKKWKVLVLNEIKSIFGKELNSSKFEYKKLSECKILNDVIFEVLRYESANSLLNNQSINDFDLIIDDKIYKIKKGTYIMSNIYLIHHDDSSWPDHDKPLETFDPSRFIDKNIINSNFFLPFECNLLFKQDIDTINFTLTSNVNFDIIPNKHNTFSREIIQMLNDSIGQKSYVEVYPLHNYIDNIDYGVVIFGNQVGGYKRIIVRGIKAKYINKIHVELIISILIRRLGRNWRKKLVIVCRDDVIVKDEARLNKVVFIRLSDMLYFFSLEI</sequence>
<keyword evidence="2" id="KW-1185">Reference proteome</keyword>
<evidence type="ECO:0000313" key="1">
    <source>
        <dbReference type="EMBL" id="CAG8509390.1"/>
    </source>
</evidence>
<reference evidence="1" key="1">
    <citation type="submission" date="2021-06" db="EMBL/GenBank/DDBJ databases">
        <authorList>
            <person name="Kallberg Y."/>
            <person name="Tangrot J."/>
            <person name="Rosling A."/>
        </authorList>
    </citation>
    <scope>NUCLEOTIDE SEQUENCE</scope>
    <source>
        <strain evidence="1">AU212A</strain>
    </source>
</reference>
<comment type="caution">
    <text evidence="1">The sequence shown here is derived from an EMBL/GenBank/DDBJ whole genome shotgun (WGS) entry which is preliminary data.</text>
</comment>